<dbReference type="InterPro" id="IPR012340">
    <property type="entry name" value="NA-bd_OB-fold"/>
</dbReference>
<dbReference type="GO" id="GO:0004815">
    <property type="term" value="F:aspartate-tRNA ligase activity"/>
    <property type="evidence" value="ECO:0007669"/>
    <property type="project" value="InterPro"/>
</dbReference>
<name>A0A835BIL4_9POAL</name>
<comment type="caution">
    <text evidence="4">The sequence shown here is derived from an EMBL/GenBank/DDBJ whole genome shotgun (WGS) entry which is preliminary data.</text>
</comment>
<dbReference type="PANTHER" id="PTHR43450:SF1">
    <property type="entry name" value="ASPARTATE--TRNA LIGASE, CYTOPLASMIC"/>
    <property type="match status" value="1"/>
</dbReference>
<feature type="domain" description="F-box" evidence="3">
    <location>
        <begin position="223"/>
        <end position="267"/>
    </location>
</feature>
<keyword evidence="1" id="KW-0963">Cytoplasm</keyword>
<gene>
    <name evidence="4" type="ORF">HU200_035490</name>
</gene>
<dbReference type="EMBL" id="JACEFO010001866">
    <property type="protein sequence ID" value="KAF8697987.1"/>
    <property type="molecule type" value="Genomic_DNA"/>
</dbReference>
<dbReference type="InterPro" id="IPR036047">
    <property type="entry name" value="F-box-like_dom_sf"/>
</dbReference>
<dbReference type="SUPFAM" id="SSF50249">
    <property type="entry name" value="Nucleic acid-binding proteins"/>
    <property type="match status" value="1"/>
</dbReference>
<dbReference type="Pfam" id="PF12937">
    <property type="entry name" value="F-box-like"/>
    <property type="match status" value="1"/>
</dbReference>
<dbReference type="CDD" id="cd22162">
    <property type="entry name" value="F-box_AtSKIP3-like"/>
    <property type="match status" value="1"/>
</dbReference>
<evidence type="ECO:0000256" key="1">
    <source>
        <dbReference type="ARBA" id="ARBA00022490"/>
    </source>
</evidence>
<evidence type="ECO:0000313" key="5">
    <source>
        <dbReference type="Proteomes" id="UP000636709"/>
    </source>
</evidence>
<feature type="region of interest" description="Disordered" evidence="2">
    <location>
        <begin position="285"/>
        <end position="309"/>
    </location>
</feature>
<dbReference type="Proteomes" id="UP000636709">
    <property type="component" value="Unassembled WGS sequence"/>
</dbReference>
<dbReference type="GO" id="GO:0005829">
    <property type="term" value="C:cytosol"/>
    <property type="evidence" value="ECO:0007669"/>
    <property type="project" value="TreeGrafter"/>
</dbReference>
<evidence type="ECO:0000313" key="4">
    <source>
        <dbReference type="EMBL" id="KAF8697987.1"/>
    </source>
</evidence>
<dbReference type="GO" id="GO:0017101">
    <property type="term" value="C:aminoacyl-tRNA synthetase multienzyme complex"/>
    <property type="evidence" value="ECO:0007669"/>
    <property type="project" value="TreeGrafter"/>
</dbReference>
<reference evidence="4" key="1">
    <citation type="submission" date="2020-07" db="EMBL/GenBank/DDBJ databases">
        <title>Genome sequence and genetic diversity analysis of an under-domesticated orphan crop, white fonio (Digitaria exilis).</title>
        <authorList>
            <person name="Bennetzen J.L."/>
            <person name="Chen S."/>
            <person name="Ma X."/>
            <person name="Wang X."/>
            <person name="Yssel A.E.J."/>
            <person name="Chaluvadi S.R."/>
            <person name="Johnson M."/>
            <person name="Gangashetty P."/>
            <person name="Hamidou F."/>
            <person name="Sanogo M.D."/>
            <person name="Zwaenepoel A."/>
            <person name="Wallace J."/>
            <person name="Van De Peer Y."/>
            <person name="Van Deynze A."/>
        </authorList>
    </citation>
    <scope>NUCLEOTIDE SEQUENCE</scope>
    <source>
        <tissue evidence="4">Leaves</tissue>
    </source>
</reference>
<dbReference type="AlphaFoldDB" id="A0A835BIL4"/>
<dbReference type="GO" id="GO:0005524">
    <property type="term" value="F:ATP binding"/>
    <property type="evidence" value="ECO:0007669"/>
    <property type="project" value="InterPro"/>
</dbReference>
<dbReference type="GO" id="GO:0003723">
    <property type="term" value="F:RNA binding"/>
    <property type="evidence" value="ECO:0007669"/>
    <property type="project" value="TreeGrafter"/>
</dbReference>
<dbReference type="Gene3D" id="2.40.50.140">
    <property type="entry name" value="Nucleic acid-binding proteins"/>
    <property type="match status" value="1"/>
</dbReference>
<dbReference type="GO" id="GO:0006422">
    <property type="term" value="P:aspartyl-tRNA aminoacylation"/>
    <property type="evidence" value="ECO:0007669"/>
    <property type="project" value="InterPro"/>
</dbReference>
<accession>A0A835BIL4</accession>
<organism evidence="4 5">
    <name type="scientific">Digitaria exilis</name>
    <dbReference type="NCBI Taxonomy" id="1010633"/>
    <lineage>
        <taxon>Eukaryota</taxon>
        <taxon>Viridiplantae</taxon>
        <taxon>Streptophyta</taxon>
        <taxon>Embryophyta</taxon>
        <taxon>Tracheophyta</taxon>
        <taxon>Spermatophyta</taxon>
        <taxon>Magnoliopsida</taxon>
        <taxon>Liliopsida</taxon>
        <taxon>Poales</taxon>
        <taxon>Poaceae</taxon>
        <taxon>PACMAD clade</taxon>
        <taxon>Panicoideae</taxon>
        <taxon>Panicodae</taxon>
        <taxon>Paniceae</taxon>
        <taxon>Anthephorinae</taxon>
        <taxon>Digitaria</taxon>
    </lineage>
</organism>
<dbReference type="InterPro" id="IPR001810">
    <property type="entry name" value="F-box_dom"/>
</dbReference>
<feature type="region of interest" description="Disordered" evidence="2">
    <location>
        <begin position="1"/>
        <end position="29"/>
    </location>
</feature>
<keyword evidence="5" id="KW-1185">Reference proteome</keyword>
<evidence type="ECO:0000259" key="3">
    <source>
        <dbReference type="Pfam" id="PF12937"/>
    </source>
</evidence>
<evidence type="ECO:0000256" key="2">
    <source>
        <dbReference type="SAM" id="MobiDB-lite"/>
    </source>
</evidence>
<feature type="compositionally biased region" description="Basic residues" evidence="2">
    <location>
        <begin position="285"/>
        <end position="295"/>
    </location>
</feature>
<dbReference type="InterPro" id="IPR004523">
    <property type="entry name" value="Asp-tRNA_synthase_2"/>
</dbReference>
<dbReference type="SUPFAM" id="SSF81383">
    <property type="entry name" value="F-box domain"/>
    <property type="match status" value="1"/>
</dbReference>
<dbReference type="OrthoDB" id="692827at2759"/>
<protein>
    <recommendedName>
        <fullName evidence="3">F-box domain-containing protein</fullName>
    </recommendedName>
</protein>
<sequence>MGLQETTPASAAAGVSKKLTRSRGRAEKPVDPYESAYGVIPSSKFGGRKWTAVHELDESMVGKRVQLFGAMLRIRTQSNTRVVLVLQDFCSTVPCVIDATSSGQEGVTTRMVRFAVTQPQETPIDVEGVVVPRTSRLATTQKQVEIMVSKIHSIEVGASARQDRTFKSSSTTGITPRPASAVGRGVGFQKAEQAFAGDGRWDNAAEIMEAMKDKGVVKGSCEISRLPEELLSAALSRSLATPQEAARAAIVSRAFRAAADSDHAWSSFLPGGDLPSWPPGSLMTLRRRPCPRRRCSSASPITPSSSLTA</sequence>
<proteinExistence type="predicted"/>
<dbReference type="PANTHER" id="PTHR43450">
    <property type="entry name" value="ASPARTYL-TRNA SYNTHETASE"/>
    <property type="match status" value="1"/>
</dbReference>
<feature type="compositionally biased region" description="Low complexity" evidence="2">
    <location>
        <begin position="296"/>
        <end position="309"/>
    </location>
</feature>